<dbReference type="AlphaFoldDB" id="L8H7K8"/>
<accession>L8H7K8</accession>
<proteinExistence type="predicted"/>
<evidence type="ECO:0000256" key="1">
    <source>
        <dbReference type="SAM" id="MobiDB-lite"/>
    </source>
</evidence>
<dbReference type="Gene3D" id="1.10.10.10">
    <property type="entry name" value="Winged helix-like DNA-binding domain superfamily/Winged helix DNA-binding domain"/>
    <property type="match status" value="1"/>
</dbReference>
<reference evidence="2 3" key="1">
    <citation type="journal article" date="2013" name="Genome Biol.">
        <title>Genome of Acanthamoeba castellanii highlights extensive lateral gene transfer and early evolution of tyrosine kinase signaling.</title>
        <authorList>
            <person name="Clarke M."/>
            <person name="Lohan A.J."/>
            <person name="Liu B."/>
            <person name="Lagkouvardos I."/>
            <person name="Roy S."/>
            <person name="Zafar N."/>
            <person name="Bertelli C."/>
            <person name="Schilde C."/>
            <person name="Kianianmomeni A."/>
            <person name="Burglin T.R."/>
            <person name="Frech C."/>
            <person name="Turcotte B."/>
            <person name="Kopec K.O."/>
            <person name="Synnott J.M."/>
            <person name="Choo C."/>
            <person name="Paponov I."/>
            <person name="Finkler A."/>
            <person name="Soon Heng Tan C."/>
            <person name="Hutchins A.P."/>
            <person name="Weinmeier T."/>
            <person name="Rattei T."/>
            <person name="Chu J.S."/>
            <person name="Gimenez G."/>
            <person name="Irimia M."/>
            <person name="Rigden D.J."/>
            <person name="Fitzpatrick D.A."/>
            <person name="Lorenzo-Morales J."/>
            <person name="Bateman A."/>
            <person name="Chiu C.H."/>
            <person name="Tang P."/>
            <person name="Hegemann P."/>
            <person name="Fromm H."/>
            <person name="Raoult D."/>
            <person name="Greub G."/>
            <person name="Miranda-Saavedra D."/>
            <person name="Chen N."/>
            <person name="Nash P."/>
            <person name="Ginger M.L."/>
            <person name="Horn M."/>
            <person name="Schaap P."/>
            <person name="Caler L."/>
            <person name="Loftus B."/>
        </authorList>
    </citation>
    <scope>NUCLEOTIDE SEQUENCE [LARGE SCALE GENOMIC DNA]</scope>
    <source>
        <strain evidence="2 3">Neff</strain>
    </source>
</reference>
<feature type="region of interest" description="Disordered" evidence="1">
    <location>
        <begin position="251"/>
        <end position="379"/>
    </location>
</feature>
<feature type="region of interest" description="Disordered" evidence="1">
    <location>
        <begin position="54"/>
        <end position="167"/>
    </location>
</feature>
<name>L8H7K8_ACACF</name>
<dbReference type="EMBL" id="KB007909">
    <property type="protein sequence ID" value="ELR20713.1"/>
    <property type="molecule type" value="Genomic_DNA"/>
</dbReference>
<feature type="compositionally biased region" description="Pro residues" evidence="1">
    <location>
        <begin position="266"/>
        <end position="278"/>
    </location>
</feature>
<feature type="compositionally biased region" description="Low complexity" evidence="1">
    <location>
        <begin position="111"/>
        <end position="124"/>
    </location>
</feature>
<keyword evidence="3" id="KW-1185">Reference proteome</keyword>
<evidence type="ECO:0000313" key="2">
    <source>
        <dbReference type="EMBL" id="ELR20713.1"/>
    </source>
</evidence>
<dbReference type="KEGG" id="acan:ACA1_054590"/>
<feature type="compositionally biased region" description="Basic residues" evidence="1">
    <location>
        <begin position="279"/>
        <end position="295"/>
    </location>
</feature>
<gene>
    <name evidence="2" type="ORF">ACA1_054590</name>
</gene>
<feature type="compositionally biased region" description="Basic and acidic residues" evidence="1">
    <location>
        <begin position="320"/>
        <end position="331"/>
    </location>
</feature>
<dbReference type="InterPro" id="IPR036388">
    <property type="entry name" value="WH-like_DNA-bd_sf"/>
</dbReference>
<evidence type="ECO:0000313" key="3">
    <source>
        <dbReference type="Proteomes" id="UP000011083"/>
    </source>
</evidence>
<dbReference type="GeneID" id="14921583"/>
<sequence length="379" mass="42530">MCGTTDASPLFSRPVVGKMVKRAFPTIQTRRRGPRTNVKQHWIGLHQLTNDELLLSDDSSGPSHEDLAQPPAQAHSSPSLSLSSSSLNSTTPEQSGVPVTNSTSTSCADRAAVAAAQAQAQPAVHSSYNHHQGQLHNNPSSQPPQPSLAGHNRMDPPQPYALPCHGPDLGDYHQMRWQLEQQHHREEERRSFNYDWQQQHQPQQYSPPHSHLTVEPQYLEHPMPPDYELSPQPVASEIVPDYLLPLRQTTASPNRHHHHQQQPLQRLPPQPHPQPHPQPNHRQHLHHHSPAHNLHHSPDASVSERRPRPPREGPGQSPAGERRRTDERCTDHNVWAGRMIAATSSEEPQKRRGHLPATTPPPGRQRSSSHTPRKCNSIN</sequence>
<feature type="compositionally biased region" description="Low complexity" evidence="1">
    <location>
        <begin position="76"/>
        <end position="89"/>
    </location>
</feature>
<feature type="compositionally biased region" description="Polar residues" evidence="1">
    <location>
        <begin position="365"/>
        <end position="379"/>
    </location>
</feature>
<organism evidence="2 3">
    <name type="scientific">Acanthamoeba castellanii (strain ATCC 30010 / Neff)</name>
    <dbReference type="NCBI Taxonomy" id="1257118"/>
    <lineage>
        <taxon>Eukaryota</taxon>
        <taxon>Amoebozoa</taxon>
        <taxon>Discosea</taxon>
        <taxon>Longamoebia</taxon>
        <taxon>Centramoebida</taxon>
        <taxon>Acanthamoebidae</taxon>
        <taxon>Acanthamoeba</taxon>
    </lineage>
</organism>
<dbReference type="VEuPathDB" id="AmoebaDB:ACA1_054590"/>
<dbReference type="Proteomes" id="UP000011083">
    <property type="component" value="Unassembled WGS sequence"/>
</dbReference>
<feature type="compositionally biased region" description="Polar residues" evidence="1">
    <location>
        <begin position="126"/>
        <end position="138"/>
    </location>
</feature>
<dbReference type="RefSeq" id="XP_004344116.1">
    <property type="nucleotide sequence ID" value="XM_004344066.1"/>
</dbReference>
<feature type="compositionally biased region" description="Polar residues" evidence="1">
    <location>
        <begin position="90"/>
        <end position="107"/>
    </location>
</feature>
<feature type="compositionally biased region" description="Basic and acidic residues" evidence="1">
    <location>
        <begin position="296"/>
        <end position="311"/>
    </location>
</feature>
<protein>
    <submittedName>
        <fullName evidence="2">Uncharacterized protein</fullName>
    </submittedName>
</protein>